<evidence type="ECO:0008006" key="4">
    <source>
        <dbReference type="Google" id="ProtNLM"/>
    </source>
</evidence>
<evidence type="ECO:0000256" key="1">
    <source>
        <dbReference type="SAM" id="Phobius"/>
    </source>
</evidence>
<gene>
    <name evidence="2" type="ORF">ACFOEO_02365</name>
</gene>
<accession>A0ABV7N3L0</accession>
<name>A0ABV7N3L0_9STAP</name>
<feature type="transmembrane region" description="Helical" evidence="1">
    <location>
        <begin position="93"/>
        <end position="121"/>
    </location>
</feature>
<sequence length="203" mass="23564">MPLSFFIRIHRKLDPTFRVSPYITIPLLLIYTMVTGSFGHFLGGELFDGNIISNVPFITTLLLRITILMVYITLNLLFLYFMIRTFRKSPVPILSLLSYYAVSATVVFILSNLLFLLVTAISHFFNANEGPLLILFGISLVIIFTLLNLYPGYLFYLAIRQRPIDTFWPLILYVIGIHIITYTLLRLWNAVDFIILWRLDMIM</sequence>
<dbReference type="Proteomes" id="UP001595637">
    <property type="component" value="Unassembled WGS sequence"/>
</dbReference>
<reference evidence="3" key="1">
    <citation type="journal article" date="2019" name="Int. J. Syst. Evol. Microbiol.">
        <title>The Global Catalogue of Microorganisms (GCM) 10K type strain sequencing project: providing services to taxonomists for standard genome sequencing and annotation.</title>
        <authorList>
            <consortium name="The Broad Institute Genomics Platform"/>
            <consortium name="The Broad Institute Genome Sequencing Center for Infectious Disease"/>
            <person name="Wu L."/>
            <person name="Ma J."/>
        </authorList>
    </citation>
    <scope>NUCLEOTIDE SEQUENCE [LARGE SCALE GENOMIC DNA]</scope>
    <source>
        <strain evidence="3">CCM 7756</strain>
    </source>
</reference>
<comment type="caution">
    <text evidence="2">The sequence shown here is derived from an EMBL/GenBank/DDBJ whole genome shotgun (WGS) entry which is preliminary data.</text>
</comment>
<keyword evidence="1" id="KW-0472">Membrane</keyword>
<proteinExistence type="predicted"/>
<feature type="transmembrane region" description="Helical" evidence="1">
    <location>
        <begin position="21"/>
        <end position="41"/>
    </location>
</feature>
<dbReference type="RefSeq" id="WP_380651344.1">
    <property type="nucleotide sequence ID" value="NZ_JBHRVQ010000001.1"/>
</dbReference>
<organism evidence="2 3">
    <name type="scientific">Salinicoccus sesuvii</name>
    <dbReference type="NCBI Taxonomy" id="868281"/>
    <lineage>
        <taxon>Bacteria</taxon>
        <taxon>Bacillati</taxon>
        <taxon>Bacillota</taxon>
        <taxon>Bacilli</taxon>
        <taxon>Bacillales</taxon>
        <taxon>Staphylococcaceae</taxon>
        <taxon>Salinicoccus</taxon>
    </lineage>
</organism>
<keyword evidence="1" id="KW-1133">Transmembrane helix</keyword>
<keyword evidence="3" id="KW-1185">Reference proteome</keyword>
<feature type="transmembrane region" description="Helical" evidence="1">
    <location>
        <begin position="170"/>
        <end position="197"/>
    </location>
</feature>
<evidence type="ECO:0000313" key="2">
    <source>
        <dbReference type="EMBL" id="MFC3387443.1"/>
    </source>
</evidence>
<feature type="transmembrane region" description="Helical" evidence="1">
    <location>
        <begin position="133"/>
        <end position="158"/>
    </location>
</feature>
<keyword evidence="1" id="KW-0812">Transmembrane</keyword>
<protein>
    <recommendedName>
        <fullName evidence="4">Yip1 domain-containing protein</fullName>
    </recommendedName>
</protein>
<feature type="transmembrane region" description="Helical" evidence="1">
    <location>
        <begin position="61"/>
        <end position="81"/>
    </location>
</feature>
<dbReference type="EMBL" id="JBHRVQ010000001">
    <property type="protein sequence ID" value="MFC3387443.1"/>
    <property type="molecule type" value="Genomic_DNA"/>
</dbReference>
<evidence type="ECO:0000313" key="3">
    <source>
        <dbReference type="Proteomes" id="UP001595637"/>
    </source>
</evidence>